<dbReference type="OrthoDB" id="4227375at2759"/>
<feature type="compositionally biased region" description="Polar residues" evidence="1">
    <location>
        <begin position="102"/>
        <end position="111"/>
    </location>
</feature>
<feature type="compositionally biased region" description="Polar residues" evidence="1">
    <location>
        <begin position="76"/>
        <end position="89"/>
    </location>
</feature>
<dbReference type="Proteomes" id="UP000509510">
    <property type="component" value="Chromosome I"/>
</dbReference>
<feature type="compositionally biased region" description="Polar residues" evidence="1">
    <location>
        <begin position="1"/>
        <end position="12"/>
    </location>
</feature>
<feature type="region of interest" description="Disordered" evidence="1">
    <location>
        <begin position="1"/>
        <end position="190"/>
    </location>
</feature>
<gene>
    <name evidence="2" type="ORF">TRUGW13939_01654</name>
</gene>
<proteinExistence type="predicted"/>
<dbReference type="EMBL" id="CP055898">
    <property type="protein sequence ID" value="QKX54567.1"/>
    <property type="molecule type" value="Genomic_DNA"/>
</dbReference>
<dbReference type="GeneID" id="55989164"/>
<reference evidence="3" key="1">
    <citation type="submission" date="2020-06" db="EMBL/GenBank/DDBJ databases">
        <title>A chromosome-scale genome assembly of Talaromyces rugulosus W13939.</title>
        <authorList>
            <person name="Wang B."/>
            <person name="Guo L."/>
            <person name="Ye K."/>
            <person name="Wang L."/>
        </authorList>
    </citation>
    <scope>NUCLEOTIDE SEQUENCE [LARGE SCALE GENOMIC DNA]</scope>
    <source>
        <strain evidence="3">W13939</strain>
    </source>
</reference>
<evidence type="ECO:0000313" key="3">
    <source>
        <dbReference type="Proteomes" id="UP000509510"/>
    </source>
</evidence>
<feature type="compositionally biased region" description="Polar residues" evidence="1">
    <location>
        <begin position="49"/>
        <end position="68"/>
    </location>
</feature>
<evidence type="ECO:0000313" key="2">
    <source>
        <dbReference type="EMBL" id="QKX54567.1"/>
    </source>
</evidence>
<accession>A0A7H8QKX3</accession>
<dbReference type="KEGG" id="trg:TRUGW13939_01654"/>
<sequence length="279" mass="30583">MNSSTNTPQHSSSRSKETADSLLQSFQSYDPRKRPATARRPSMPPYPTTPGSQAEATGNNQTNSQKSPPATPKATEANSAGKQSTPTPKTSKRPLRTPFYDGSSSDESTNTHNHDSGVKRPRHPTAATRQPDRLSVENGRNSPLFFPDTVQDQPMSAEKLPITLPKKPPPTETPQAWPPTSSASAVQDSDRQSVVHRLSTENKRVANDLAQRNSAFLETFPAGGNAYFEARLDAITKEIVALHQQKVDAVKAEYIEKLQKEMSECQKMISMLQKAEEGS</sequence>
<dbReference type="RefSeq" id="XP_035340746.1">
    <property type="nucleotide sequence ID" value="XM_035484853.1"/>
</dbReference>
<evidence type="ECO:0000256" key="1">
    <source>
        <dbReference type="SAM" id="MobiDB-lite"/>
    </source>
</evidence>
<dbReference type="AlphaFoldDB" id="A0A7H8QKX3"/>
<keyword evidence="3" id="KW-1185">Reference proteome</keyword>
<protein>
    <submittedName>
        <fullName evidence="2">Uncharacterized protein</fullName>
    </submittedName>
</protein>
<name>A0A7H8QKX3_TALRU</name>
<organism evidence="2 3">
    <name type="scientific">Talaromyces rugulosus</name>
    <name type="common">Penicillium rugulosum</name>
    <dbReference type="NCBI Taxonomy" id="121627"/>
    <lineage>
        <taxon>Eukaryota</taxon>
        <taxon>Fungi</taxon>
        <taxon>Dikarya</taxon>
        <taxon>Ascomycota</taxon>
        <taxon>Pezizomycotina</taxon>
        <taxon>Eurotiomycetes</taxon>
        <taxon>Eurotiomycetidae</taxon>
        <taxon>Eurotiales</taxon>
        <taxon>Trichocomaceae</taxon>
        <taxon>Talaromyces</taxon>
        <taxon>Talaromyces sect. Islandici</taxon>
    </lineage>
</organism>